<dbReference type="GO" id="GO:0005509">
    <property type="term" value="F:calcium ion binding"/>
    <property type="evidence" value="ECO:0007669"/>
    <property type="project" value="InterPro"/>
</dbReference>
<dbReference type="OrthoDB" id="1716625at2759"/>
<dbReference type="AlphaFoldDB" id="A0A261Y1B5"/>
<sequence>MSARKARALYSCEADDDSELSFSEGDIIVDGKYYSGALIKETSEEGWYEGRLEKTGRSGLFPYNYVEMIEESPKPVPAKPKTFGSQDRAPQASSMASKFEESVPEDSKLVLPSIYKQASTAKSPSKFSSLPVQVKSRPSEKTTNDDGIDEAPKLSVKALRESFLQRASQLPDEPQKAPAFPPKVTTLPTTPQRSIGSVRDADNIAKARRLPPSSNDINSKAVSADGEEREEPRLVLPSSVRKSQVQLPDMTDSPIKSKPNVSKPALPPKPSTSIPKPTAPPSLPSGPKSISPQAQDAVRPVTQKLPPPSLPQRAKPTMEPTRNSIPSPIASTKSPAPALPPRENSISSTSSTKQSRMPPRPDKHSPFPDEDHLAQGIPDDARRRYNVVFDANHKGGLMQGSATKKIWAKSRIDAASLARVWNLADVDQDGYLNKGEFAIGMFLIDDRLGGYPIPDELPAALLPK</sequence>
<dbReference type="InterPro" id="IPR036028">
    <property type="entry name" value="SH3-like_dom_sf"/>
</dbReference>
<comment type="caution">
    <text evidence="8">The sequence shown here is derived from an EMBL/GenBank/DDBJ whole genome shotgun (WGS) entry which is preliminary data.</text>
</comment>
<keyword evidence="2" id="KW-0106">Calcium</keyword>
<dbReference type="SUPFAM" id="SSF47473">
    <property type="entry name" value="EF-hand"/>
    <property type="match status" value="1"/>
</dbReference>
<feature type="region of interest" description="Disordered" evidence="4">
    <location>
        <begin position="74"/>
        <end position="379"/>
    </location>
</feature>
<dbReference type="PROSITE" id="PS50031">
    <property type="entry name" value="EH"/>
    <property type="match status" value="1"/>
</dbReference>
<dbReference type="InterPro" id="IPR001452">
    <property type="entry name" value="SH3_domain"/>
</dbReference>
<dbReference type="GO" id="GO:0006897">
    <property type="term" value="P:endocytosis"/>
    <property type="evidence" value="ECO:0007669"/>
    <property type="project" value="TreeGrafter"/>
</dbReference>
<evidence type="ECO:0000259" key="5">
    <source>
        <dbReference type="PROSITE" id="PS50002"/>
    </source>
</evidence>
<dbReference type="InterPro" id="IPR011992">
    <property type="entry name" value="EF-hand-dom_pair"/>
</dbReference>
<evidence type="ECO:0008006" key="10">
    <source>
        <dbReference type="Google" id="ProtNLM"/>
    </source>
</evidence>
<feature type="domain" description="SH3" evidence="5">
    <location>
        <begin position="1"/>
        <end position="71"/>
    </location>
</feature>
<dbReference type="Pfam" id="PF12763">
    <property type="entry name" value="EH"/>
    <property type="match status" value="1"/>
</dbReference>
<dbReference type="GO" id="GO:0005886">
    <property type="term" value="C:plasma membrane"/>
    <property type="evidence" value="ECO:0007669"/>
    <property type="project" value="TreeGrafter"/>
</dbReference>
<keyword evidence="1 3" id="KW-0728">SH3 domain</keyword>
<dbReference type="CDD" id="cd00052">
    <property type="entry name" value="EH"/>
    <property type="match status" value="1"/>
</dbReference>
<dbReference type="Proteomes" id="UP000242875">
    <property type="component" value="Unassembled WGS sequence"/>
</dbReference>
<gene>
    <name evidence="8" type="ORF">BZG36_02574</name>
</gene>
<evidence type="ECO:0000259" key="7">
    <source>
        <dbReference type="PROSITE" id="PS50222"/>
    </source>
</evidence>
<evidence type="ECO:0000313" key="9">
    <source>
        <dbReference type="Proteomes" id="UP000242875"/>
    </source>
</evidence>
<dbReference type="Gene3D" id="2.30.30.40">
    <property type="entry name" value="SH3 Domains"/>
    <property type="match status" value="1"/>
</dbReference>
<dbReference type="PROSITE" id="PS00018">
    <property type="entry name" value="EF_HAND_1"/>
    <property type="match status" value="1"/>
</dbReference>
<feature type="domain" description="EF-hand" evidence="7">
    <location>
        <begin position="412"/>
        <end position="447"/>
    </location>
</feature>
<reference evidence="8 9" key="1">
    <citation type="journal article" date="2017" name="Mycologia">
        <title>Bifiguratus adelaidae, gen. et sp. nov., a new member of Mucoromycotina in endophytic and soil-dwelling habitats.</title>
        <authorList>
            <person name="Torres-Cruz T.J."/>
            <person name="Billingsley Tobias T.L."/>
            <person name="Almatruk M."/>
            <person name="Hesse C."/>
            <person name="Kuske C.R."/>
            <person name="Desiro A."/>
            <person name="Benucci G.M."/>
            <person name="Bonito G."/>
            <person name="Stajich J.E."/>
            <person name="Dunlap C."/>
            <person name="Arnold A.E."/>
            <person name="Porras-Alfaro A."/>
        </authorList>
    </citation>
    <scope>NUCLEOTIDE SEQUENCE [LARGE SCALE GENOMIC DNA]</scope>
    <source>
        <strain evidence="8 9">AZ0501</strain>
    </source>
</reference>
<feature type="compositionally biased region" description="Polar residues" evidence="4">
    <location>
        <begin position="116"/>
        <end position="131"/>
    </location>
</feature>
<dbReference type="SMART" id="SM00027">
    <property type="entry name" value="EH"/>
    <property type="match status" value="1"/>
</dbReference>
<dbReference type="Pfam" id="PF14604">
    <property type="entry name" value="SH3_9"/>
    <property type="match status" value="1"/>
</dbReference>
<feature type="compositionally biased region" description="Polar residues" evidence="4">
    <location>
        <begin position="186"/>
        <end position="195"/>
    </location>
</feature>
<feature type="domain" description="EH" evidence="6">
    <location>
        <begin position="381"/>
        <end position="464"/>
    </location>
</feature>
<protein>
    <recommendedName>
        <fullName evidence="10">SH3 domain-containing protein</fullName>
    </recommendedName>
</protein>
<dbReference type="InterPro" id="IPR018247">
    <property type="entry name" value="EF_Hand_1_Ca_BS"/>
</dbReference>
<evidence type="ECO:0000259" key="6">
    <source>
        <dbReference type="PROSITE" id="PS50031"/>
    </source>
</evidence>
<dbReference type="PROSITE" id="PS50222">
    <property type="entry name" value="EF_HAND_2"/>
    <property type="match status" value="1"/>
</dbReference>
<dbReference type="SMART" id="SM00326">
    <property type="entry name" value="SH3"/>
    <property type="match status" value="1"/>
</dbReference>
<dbReference type="PROSITE" id="PS50002">
    <property type="entry name" value="SH3"/>
    <property type="match status" value="1"/>
</dbReference>
<evidence type="ECO:0000256" key="3">
    <source>
        <dbReference type="PROSITE-ProRule" id="PRU00192"/>
    </source>
</evidence>
<evidence type="ECO:0000256" key="4">
    <source>
        <dbReference type="SAM" id="MobiDB-lite"/>
    </source>
</evidence>
<dbReference type="Gene3D" id="1.10.238.10">
    <property type="entry name" value="EF-hand"/>
    <property type="match status" value="1"/>
</dbReference>
<dbReference type="PANTHER" id="PTHR11216">
    <property type="entry name" value="EH DOMAIN"/>
    <property type="match status" value="1"/>
</dbReference>
<accession>A0A261Y1B5</accession>
<dbReference type="SUPFAM" id="SSF50044">
    <property type="entry name" value="SH3-domain"/>
    <property type="match status" value="1"/>
</dbReference>
<feature type="compositionally biased region" description="Polar residues" evidence="4">
    <location>
        <begin position="320"/>
        <end position="334"/>
    </location>
</feature>
<dbReference type="GO" id="GO:0016197">
    <property type="term" value="P:endosomal transport"/>
    <property type="evidence" value="ECO:0007669"/>
    <property type="project" value="TreeGrafter"/>
</dbReference>
<organism evidence="8 9">
    <name type="scientific">Bifiguratus adelaidae</name>
    <dbReference type="NCBI Taxonomy" id="1938954"/>
    <lineage>
        <taxon>Eukaryota</taxon>
        <taxon>Fungi</taxon>
        <taxon>Fungi incertae sedis</taxon>
        <taxon>Mucoromycota</taxon>
        <taxon>Mucoromycotina</taxon>
        <taxon>Endogonomycetes</taxon>
        <taxon>Endogonales</taxon>
        <taxon>Endogonales incertae sedis</taxon>
        <taxon>Bifiguratus</taxon>
    </lineage>
</organism>
<dbReference type="InterPro" id="IPR002048">
    <property type="entry name" value="EF_hand_dom"/>
</dbReference>
<evidence type="ECO:0000256" key="2">
    <source>
        <dbReference type="ARBA" id="ARBA00022837"/>
    </source>
</evidence>
<feature type="compositionally biased region" description="Low complexity" evidence="4">
    <location>
        <begin position="345"/>
        <end position="355"/>
    </location>
</feature>
<feature type="compositionally biased region" description="Basic and acidic residues" evidence="4">
    <location>
        <begin position="359"/>
        <end position="379"/>
    </location>
</feature>
<dbReference type="GO" id="GO:0005737">
    <property type="term" value="C:cytoplasm"/>
    <property type="evidence" value="ECO:0007669"/>
    <property type="project" value="TreeGrafter"/>
</dbReference>
<dbReference type="PRINTS" id="PR00452">
    <property type="entry name" value="SH3DOMAIN"/>
</dbReference>
<feature type="compositionally biased region" description="Basic and acidic residues" evidence="4">
    <location>
        <begin position="98"/>
        <end position="108"/>
    </location>
</feature>
<evidence type="ECO:0000256" key="1">
    <source>
        <dbReference type="ARBA" id="ARBA00022443"/>
    </source>
</evidence>
<proteinExistence type="predicted"/>
<evidence type="ECO:0000313" key="8">
    <source>
        <dbReference type="EMBL" id="OZJ04294.1"/>
    </source>
</evidence>
<feature type="compositionally biased region" description="Polar residues" evidence="4">
    <location>
        <begin position="212"/>
        <end position="221"/>
    </location>
</feature>
<dbReference type="InterPro" id="IPR000261">
    <property type="entry name" value="EH_dom"/>
</dbReference>
<keyword evidence="9" id="KW-1185">Reference proteome</keyword>
<name>A0A261Y1B5_9FUNG</name>
<dbReference type="EMBL" id="MVBO01000046">
    <property type="protein sequence ID" value="OZJ04294.1"/>
    <property type="molecule type" value="Genomic_DNA"/>
</dbReference>